<keyword evidence="5 6" id="KW-0472">Membrane</keyword>
<feature type="transmembrane region" description="Helical" evidence="6">
    <location>
        <begin position="231"/>
        <end position="253"/>
    </location>
</feature>
<evidence type="ECO:0000313" key="8">
    <source>
        <dbReference type="Proteomes" id="UP000207598"/>
    </source>
</evidence>
<feature type="transmembrane region" description="Helical" evidence="6">
    <location>
        <begin position="64"/>
        <end position="85"/>
    </location>
</feature>
<feature type="transmembrane region" description="Helical" evidence="6">
    <location>
        <begin position="260"/>
        <end position="280"/>
    </location>
</feature>
<dbReference type="AlphaFoldDB" id="A0A238KIA4"/>
<dbReference type="PANTHER" id="PTHR21716:SF16">
    <property type="entry name" value="BLL1467 PROTEIN"/>
    <property type="match status" value="1"/>
</dbReference>
<feature type="transmembrane region" description="Helical" evidence="6">
    <location>
        <begin position="35"/>
        <end position="52"/>
    </location>
</feature>
<evidence type="ECO:0000256" key="6">
    <source>
        <dbReference type="SAM" id="Phobius"/>
    </source>
</evidence>
<dbReference type="RefSeq" id="WP_176445153.1">
    <property type="nucleotide sequence ID" value="NZ_FXYF01000006.1"/>
</dbReference>
<feature type="transmembrane region" description="Helical" evidence="6">
    <location>
        <begin position="300"/>
        <end position="329"/>
    </location>
</feature>
<dbReference type="InterPro" id="IPR002549">
    <property type="entry name" value="AI-2E-like"/>
</dbReference>
<dbReference type="PANTHER" id="PTHR21716">
    <property type="entry name" value="TRANSMEMBRANE PROTEIN"/>
    <property type="match status" value="1"/>
</dbReference>
<gene>
    <name evidence="7" type="primary">tqsA_2</name>
    <name evidence="7" type="ORF">MAA8898_02665</name>
</gene>
<organism evidence="7 8">
    <name type="scientific">Maliponia aquimaris</name>
    <dbReference type="NCBI Taxonomy" id="1673631"/>
    <lineage>
        <taxon>Bacteria</taxon>
        <taxon>Pseudomonadati</taxon>
        <taxon>Pseudomonadota</taxon>
        <taxon>Alphaproteobacteria</taxon>
        <taxon>Rhodobacterales</taxon>
        <taxon>Paracoccaceae</taxon>
        <taxon>Maliponia</taxon>
    </lineage>
</organism>
<evidence type="ECO:0000256" key="5">
    <source>
        <dbReference type="ARBA" id="ARBA00023136"/>
    </source>
</evidence>
<dbReference type="GO" id="GO:0055085">
    <property type="term" value="P:transmembrane transport"/>
    <property type="evidence" value="ECO:0007669"/>
    <property type="project" value="TreeGrafter"/>
</dbReference>
<dbReference type="Proteomes" id="UP000207598">
    <property type="component" value="Unassembled WGS sequence"/>
</dbReference>
<keyword evidence="3 6" id="KW-0812">Transmembrane</keyword>
<feature type="transmembrane region" description="Helical" evidence="6">
    <location>
        <begin position="148"/>
        <end position="170"/>
    </location>
</feature>
<evidence type="ECO:0000256" key="1">
    <source>
        <dbReference type="ARBA" id="ARBA00004141"/>
    </source>
</evidence>
<reference evidence="7 8" key="1">
    <citation type="submission" date="2017-05" db="EMBL/GenBank/DDBJ databases">
        <authorList>
            <person name="Song R."/>
            <person name="Chenine A.L."/>
            <person name="Ruprecht R.M."/>
        </authorList>
    </citation>
    <scope>NUCLEOTIDE SEQUENCE [LARGE SCALE GENOMIC DNA]</scope>
    <source>
        <strain evidence="7 8">CECT 8898</strain>
    </source>
</reference>
<name>A0A238KIA4_9RHOB</name>
<proteinExistence type="inferred from homology"/>
<sequence>MAIPETVKLARSLRVSATVLAVLATLTALWVARPIAAPLLLAFVVAVVLGPVQDRLCRAGLPGSAAAMLILLTFLLGGGALLLMAEPLVWRVWDEVPTIRWELRSLLWELRSALQGLKEINEELLGAAGGTAGEDGERGVAMPTAFDAALFAPVILGQVLVFLGTLYFALTSRQTLYASLCAAVGGAPLRARIDGAERQVARYFGTITLINLGLGVALTLALSALGLPLAIVWGFAAALLNFALYIGPALVAVSLLLAGLINFDGVMVVVPAAIFLFLNGMEAQFVTPSLVGRQMRLNPLFVFLSIVFWLWLWGPVGGVVAIPVLLFVVSLNDQRLATGDAELAARAPAA</sequence>
<feature type="transmembrane region" description="Helical" evidence="6">
    <location>
        <begin position="200"/>
        <end position="225"/>
    </location>
</feature>
<dbReference type="Pfam" id="PF01594">
    <property type="entry name" value="AI-2E_transport"/>
    <property type="match status" value="1"/>
</dbReference>
<comment type="similarity">
    <text evidence="2">Belongs to the autoinducer-2 exporter (AI-2E) (TC 2.A.86) family.</text>
</comment>
<feature type="transmembrane region" description="Helical" evidence="6">
    <location>
        <begin position="12"/>
        <end position="29"/>
    </location>
</feature>
<evidence type="ECO:0000256" key="3">
    <source>
        <dbReference type="ARBA" id="ARBA00022692"/>
    </source>
</evidence>
<evidence type="ECO:0000256" key="2">
    <source>
        <dbReference type="ARBA" id="ARBA00009773"/>
    </source>
</evidence>
<keyword evidence="4 6" id="KW-1133">Transmembrane helix</keyword>
<dbReference type="GO" id="GO:0016020">
    <property type="term" value="C:membrane"/>
    <property type="evidence" value="ECO:0007669"/>
    <property type="project" value="UniProtKB-SubCell"/>
</dbReference>
<protein>
    <submittedName>
        <fullName evidence="7">AI-2 transport protein TqsA</fullName>
    </submittedName>
</protein>
<evidence type="ECO:0000256" key="4">
    <source>
        <dbReference type="ARBA" id="ARBA00022989"/>
    </source>
</evidence>
<keyword evidence="8" id="KW-1185">Reference proteome</keyword>
<comment type="subcellular location">
    <subcellularLocation>
        <location evidence="1">Membrane</location>
        <topology evidence="1">Multi-pass membrane protein</topology>
    </subcellularLocation>
</comment>
<evidence type="ECO:0000313" key="7">
    <source>
        <dbReference type="EMBL" id="SMX42609.1"/>
    </source>
</evidence>
<accession>A0A238KIA4</accession>
<dbReference type="EMBL" id="FXYF01000006">
    <property type="protein sequence ID" value="SMX42609.1"/>
    <property type="molecule type" value="Genomic_DNA"/>
</dbReference>